<evidence type="ECO:0000256" key="1">
    <source>
        <dbReference type="SAM" id="Phobius"/>
    </source>
</evidence>
<keyword evidence="1" id="KW-1133">Transmembrane helix</keyword>
<dbReference type="Proteomes" id="UP000019118">
    <property type="component" value="Unassembled WGS sequence"/>
</dbReference>
<accession>A0AAR5QGI6</accession>
<keyword evidence="1" id="KW-0812">Transmembrane</keyword>
<keyword evidence="3" id="KW-1185">Reference proteome</keyword>
<reference evidence="3" key="1">
    <citation type="journal article" date="2013" name="Genome Biol.">
        <title>Draft genome of the mountain pine beetle, Dendroctonus ponderosae Hopkins, a major forest pest.</title>
        <authorList>
            <person name="Keeling C.I."/>
            <person name="Yuen M.M."/>
            <person name="Liao N.Y."/>
            <person name="Docking T.R."/>
            <person name="Chan S.K."/>
            <person name="Taylor G.A."/>
            <person name="Palmquist D.L."/>
            <person name="Jackman S.D."/>
            <person name="Nguyen A."/>
            <person name="Li M."/>
            <person name="Henderson H."/>
            <person name="Janes J.K."/>
            <person name="Zhao Y."/>
            <person name="Pandoh P."/>
            <person name="Moore R."/>
            <person name="Sperling F.A."/>
            <person name="Huber D.P."/>
            <person name="Birol I."/>
            <person name="Jones S.J."/>
            <person name="Bohlmann J."/>
        </authorList>
    </citation>
    <scope>NUCLEOTIDE SEQUENCE</scope>
</reference>
<organism evidence="2 3">
    <name type="scientific">Dendroctonus ponderosae</name>
    <name type="common">Mountain pine beetle</name>
    <dbReference type="NCBI Taxonomy" id="77166"/>
    <lineage>
        <taxon>Eukaryota</taxon>
        <taxon>Metazoa</taxon>
        <taxon>Ecdysozoa</taxon>
        <taxon>Arthropoda</taxon>
        <taxon>Hexapoda</taxon>
        <taxon>Insecta</taxon>
        <taxon>Pterygota</taxon>
        <taxon>Neoptera</taxon>
        <taxon>Endopterygota</taxon>
        <taxon>Coleoptera</taxon>
        <taxon>Polyphaga</taxon>
        <taxon>Cucujiformia</taxon>
        <taxon>Curculionidae</taxon>
        <taxon>Scolytinae</taxon>
        <taxon>Dendroctonus</taxon>
    </lineage>
</organism>
<feature type="transmembrane region" description="Helical" evidence="1">
    <location>
        <begin position="29"/>
        <end position="48"/>
    </location>
</feature>
<dbReference type="AlphaFoldDB" id="A0AAR5QGI6"/>
<protein>
    <submittedName>
        <fullName evidence="2">Uncharacterized protein</fullName>
    </submittedName>
</protein>
<name>A0AAR5QGI6_DENPD</name>
<dbReference type="EnsemblMetazoa" id="XM_019916784.1">
    <property type="protein sequence ID" value="XP_019772343.1"/>
    <property type="gene ID" value="LOC109545940"/>
</dbReference>
<evidence type="ECO:0000313" key="3">
    <source>
        <dbReference type="Proteomes" id="UP000019118"/>
    </source>
</evidence>
<sequence length="205" mass="23026">MEKPSYGLHEHSQEGGYGMSSSWKKILKLLAIFIPIGLLISALTPTVLTVTNVNDTSNVQSSRYRTNDATKRELHSQILSSLDYFDKLNENGCEYRVFCELLLTARQMPNSEQHLILPLALVVTLSWGEEIQKKTAPFHTRTELKVSRSLNPESIQTLNVMTRDGNVAQLIVKRKDRSNPESSAGNLAQSRFVEIGSSNNDQIHQ</sequence>
<keyword evidence="1" id="KW-0472">Membrane</keyword>
<proteinExistence type="predicted"/>
<evidence type="ECO:0000313" key="2">
    <source>
        <dbReference type="EnsemblMetazoa" id="XP_019772343.1"/>
    </source>
</evidence>
<reference evidence="2" key="2">
    <citation type="submission" date="2024-08" db="UniProtKB">
        <authorList>
            <consortium name="EnsemblMetazoa"/>
        </authorList>
    </citation>
    <scope>IDENTIFICATION</scope>
</reference>